<dbReference type="InterPro" id="IPR045851">
    <property type="entry name" value="AMP-bd_C_sf"/>
</dbReference>
<dbReference type="Gene3D" id="3.30.300.30">
    <property type="match status" value="1"/>
</dbReference>
<evidence type="ECO:0000313" key="8">
    <source>
        <dbReference type="Proteomes" id="UP001499930"/>
    </source>
</evidence>
<evidence type="ECO:0000259" key="6">
    <source>
        <dbReference type="PROSITE" id="PS50075"/>
    </source>
</evidence>
<keyword evidence="8" id="KW-1185">Reference proteome</keyword>
<dbReference type="Pfam" id="PF13193">
    <property type="entry name" value="AMP-binding_C"/>
    <property type="match status" value="1"/>
</dbReference>
<sequence length="1884" mass="200681">MTEQLSQRAVALEADTRALLSKRLRGRGTSVTVPPRPAGAEPPPSSGQERLWFMEQLAPGNTAYIIPLAMRLRGELDPAALQRAVTALVARHEALRMRFPAGPDGLPRVVVDEPGPVALHVVEAGSAERAAELVGEELIRPFDLAADALLRATLLRAGPDDHVLLLAVHHIVIDGRSLEIMGDELLRLYAGARTGSPAEPAGLAGMAGMAGLAGLADLPELAVQFGDFATWERERLAGPAVEPDAAFWRQRLAGLSDLELPTDRPRPAEQRFEGAVHAFTWDAESSEAVRELGRTHNATLYMTLLAAYQAVLARYSGQDDFAVGSPVAGRPYRELEGVVGSFVNMVTLRADTTGDPSVAEHLVRTRKSVLDALTRQDYPFHQVVNDLGVTRDPSRSVVFQVTFALNERLVTERETAGLRVSPFTSPLEVTQFDLALYVTDGGQDGLSGFFTYRTDLFDAASIERIERSMRRFLREAAADPGRRLSLVPLLEERERELLLGEWAGPGTWEPAHRTLGEMAEAQAARTPDALALVAGERSLTFAELHRAADRLARRLRRYGVGPDARVAICLDAAADAAVAILAVLKAGGAYLPLDPEQPRERLEFLLADSGAVALVTGPALRDRVPGFTGRVVEVDGADDHDGGDDGDDGAEPPLEPVAGPGDLAYVIYTSGTTGRPKGVGVQHRHIVAYLEYVRRAYDIVPGATFGLLQSLAFDFSMLMFYLPLTGGGTLRQLPRRGSGPELAEAVAGLDYLKMTPSHLAALGAEVDPLLLMPRRALVLAGEAAPAEWVRELAATAGCAIFNSYGPTETVVAVTTERVDPSAVASGPAWPIGRPLPGTRAYVLDPGLRLVPAGVAGELYIGGDTLARGYLGRPGLTAERFVADPYGEPGTRMYRTGDLVRRLEDGRLEFLGRTDHQVKIRGYRVELGEIEAALATLPGVVQGVVDLRGDRLVAWLEKAPGAEAMPVGEVRAHLQERVPDYMVPGRFTWLDRLPLQAHGKVDRAALADPEPERADDRGGHVAPRGPVEEAVAGIWAGVLDVEKVGANENFFDLGGHSLLATQVVARIRKTLPGVKPPVGVLEMFTHPTVAELAALIAERRDRAGDGPAAPRRMLAELTRPIAPADRVGSVICVPYGGANAVVYQTLADAMPAGYSLYAVAAPGREPGEEAQLPFEEVAERCVAEIAEHVPGPIVIYGHCAPGSALGVELARRLESSGRTPDALYLGGIFPFAKPRGRLLGPLSTLINDRLQGTRSVAAELRAIGGDMSGLDEEQVAFTVELMRQDGRMAERYFTDLLAVEQPRLKTPIISVVGERDPSTEFYRERFKEWCLLSESASLVVIDEAGHFFPKYRAGELARIVTETHTGDAAWRAGHSREAGGTWWLSDSVRVPAPSASASASVSSTGTGAEAGAARGSGDTSAEREPTMRRFLPVALGQLVSLTGSALTEFAVPIWIYTVTGSVAHFGLIALLALVPGIVVAPLAGAVVDRYDRRRVMIAGDLASGLAQAVMLALLLTDRLTVGPLYGLIAVVSVSVTFQRLAYQAAIPQLVPKRYLGHANGIVQLAVGTAQFLVPLIAVAMLAAIGLEGILTLQVAAYLFAVVVVLVVKFPTTLGLHRRESISAEIVNGFRFSLGDRGFRAMLFFFAAVNLFLAPMFVMISPLVLSFAPLQAAGAIAVAAGAGTVAGGVTMSLWGGPTRRRLRGVIATIPLLALSGILIGLRPNLWLIGAGAFGLSFALSLVNGMIMTIIQVKVPHRFQGRVIAVNTMIAAATVPLGFGVIAPLAGPLLDPLLAPAGPLAGTVGAVIGTGPGRGIALLYLLCGACMVLLVIAGTRIRVLSRFDEQVPDARPDDLVGLEELHRARASSPVPAPRQELAAHRPTGGRL</sequence>
<dbReference type="SUPFAM" id="SSF103473">
    <property type="entry name" value="MFS general substrate transporter"/>
    <property type="match status" value="1"/>
</dbReference>
<dbReference type="SUPFAM" id="SSF52777">
    <property type="entry name" value="CoA-dependent acyltransferases"/>
    <property type="match status" value="2"/>
</dbReference>
<dbReference type="Pfam" id="PF00668">
    <property type="entry name" value="Condensation"/>
    <property type="match status" value="2"/>
</dbReference>
<keyword evidence="5" id="KW-1133">Transmembrane helix</keyword>
<dbReference type="InterPro" id="IPR020806">
    <property type="entry name" value="PKS_PP-bd"/>
</dbReference>
<dbReference type="InterPro" id="IPR001031">
    <property type="entry name" value="Thioesterase"/>
</dbReference>
<dbReference type="InterPro" id="IPR023213">
    <property type="entry name" value="CAT-like_dom_sf"/>
</dbReference>
<dbReference type="InterPro" id="IPR020802">
    <property type="entry name" value="TesA-like"/>
</dbReference>
<dbReference type="Gene3D" id="1.10.1200.10">
    <property type="entry name" value="ACP-like"/>
    <property type="match status" value="1"/>
</dbReference>
<dbReference type="InterPro" id="IPR006162">
    <property type="entry name" value="Ppantetheine_attach_site"/>
</dbReference>
<feature type="transmembrane region" description="Helical" evidence="5">
    <location>
        <begin position="1700"/>
        <end position="1719"/>
    </location>
</feature>
<feature type="domain" description="Carrier" evidence="6">
    <location>
        <begin position="1021"/>
        <end position="1099"/>
    </location>
</feature>
<dbReference type="PANTHER" id="PTHR45527:SF1">
    <property type="entry name" value="FATTY ACID SYNTHASE"/>
    <property type="match status" value="1"/>
</dbReference>
<dbReference type="Gene3D" id="3.40.50.12780">
    <property type="entry name" value="N-terminal domain of ligase-like"/>
    <property type="match status" value="1"/>
</dbReference>
<feature type="transmembrane region" description="Helical" evidence="5">
    <location>
        <begin position="1670"/>
        <end position="1693"/>
    </location>
</feature>
<dbReference type="Pfam" id="PF00550">
    <property type="entry name" value="PP-binding"/>
    <property type="match status" value="1"/>
</dbReference>
<dbReference type="PANTHER" id="PTHR45527">
    <property type="entry name" value="NONRIBOSOMAL PEPTIDE SYNTHETASE"/>
    <property type="match status" value="1"/>
</dbReference>
<feature type="region of interest" description="Disordered" evidence="4">
    <location>
        <begin position="26"/>
        <end position="47"/>
    </location>
</feature>
<feature type="transmembrane region" description="Helical" evidence="5">
    <location>
        <begin position="1429"/>
        <end position="1455"/>
    </location>
</feature>
<dbReference type="SMART" id="SM00823">
    <property type="entry name" value="PKS_PP"/>
    <property type="match status" value="1"/>
</dbReference>
<feature type="compositionally biased region" description="Low complexity" evidence="4">
    <location>
        <begin position="1395"/>
        <end position="1416"/>
    </location>
</feature>
<evidence type="ECO:0000256" key="3">
    <source>
        <dbReference type="ARBA" id="ARBA00022553"/>
    </source>
</evidence>
<dbReference type="InterPro" id="IPR011701">
    <property type="entry name" value="MFS"/>
</dbReference>
<dbReference type="NCBIfam" id="TIGR01733">
    <property type="entry name" value="AA-adenyl-dom"/>
    <property type="match status" value="1"/>
</dbReference>
<dbReference type="InterPro" id="IPR001242">
    <property type="entry name" value="Condensation_dom"/>
</dbReference>
<dbReference type="Gene3D" id="3.30.559.10">
    <property type="entry name" value="Chloramphenicol acetyltransferase-like domain"/>
    <property type="match status" value="1"/>
</dbReference>
<dbReference type="Gene3D" id="3.40.50.1820">
    <property type="entry name" value="alpha/beta hydrolase"/>
    <property type="match status" value="1"/>
</dbReference>
<dbReference type="Pfam" id="PF00501">
    <property type="entry name" value="AMP-binding"/>
    <property type="match status" value="1"/>
</dbReference>
<dbReference type="CDD" id="cd19531">
    <property type="entry name" value="LCL_NRPS-like"/>
    <property type="match status" value="1"/>
</dbReference>
<feature type="region of interest" description="Disordered" evidence="4">
    <location>
        <begin position="1861"/>
        <end position="1884"/>
    </location>
</feature>
<feature type="region of interest" description="Disordered" evidence="4">
    <location>
        <begin position="634"/>
        <end position="660"/>
    </location>
</feature>
<feature type="transmembrane region" description="Helical" evidence="5">
    <location>
        <begin position="1560"/>
        <end position="1583"/>
    </location>
</feature>
<dbReference type="Pfam" id="PF07690">
    <property type="entry name" value="MFS_1"/>
    <property type="match status" value="1"/>
</dbReference>
<feature type="transmembrane region" description="Helical" evidence="5">
    <location>
        <begin position="1760"/>
        <end position="1783"/>
    </location>
</feature>
<evidence type="ECO:0000313" key="7">
    <source>
        <dbReference type="EMBL" id="GAA3015693.1"/>
    </source>
</evidence>
<dbReference type="SUPFAM" id="SSF56801">
    <property type="entry name" value="Acetyl-CoA synthetase-like"/>
    <property type="match status" value="1"/>
</dbReference>
<gene>
    <name evidence="7" type="ORF">GCM10017559_44100</name>
</gene>
<protein>
    <recommendedName>
        <fullName evidence="6">Carrier domain-containing protein</fullName>
    </recommendedName>
</protein>
<dbReference type="InterPro" id="IPR029058">
    <property type="entry name" value="AB_hydrolase_fold"/>
</dbReference>
<reference evidence="7 8" key="1">
    <citation type="journal article" date="2019" name="Int. J. Syst. Evol. Microbiol.">
        <title>The Global Catalogue of Microorganisms (GCM) 10K type strain sequencing project: providing services to taxonomists for standard genome sequencing and annotation.</title>
        <authorList>
            <consortium name="The Broad Institute Genomics Platform"/>
            <consortium name="The Broad Institute Genome Sequencing Center for Infectious Disease"/>
            <person name="Wu L."/>
            <person name="Ma J."/>
        </authorList>
    </citation>
    <scope>NUCLEOTIDE SEQUENCE [LARGE SCALE GENOMIC DNA]</scope>
    <source>
        <strain evidence="7 8">JCM 3106</strain>
    </source>
</reference>
<dbReference type="Proteomes" id="UP001499930">
    <property type="component" value="Unassembled WGS sequence"/>
</dbReference>
<keyword evidence="2" id="KW-0596">Phosphopantetheine</keyword>
<dbReference type="InterPro" id="IPR020845">
    <property type="entry name" value="AMP-binding_CS"/>
</dbReference>
<dbReference type="Gene3D" id="1.20.1250.20">
    <property type="entry name" value="MFS general substrate transporter like domains"/>
    <property type="match status" value="1"/>
</dbReference>
<feature type="transmembrane region" description="Helical" evidence="5">
    <location>
        <begin position="1461"/>
        <end position="1482"/>
    </location>
</feature>
<evidence type="ECO:0000256" key="2">
    <source>
        <dbReference type="ARBA" id="ARBA00022450"/>
    </source>
</evidence>
<dbReference type="CDD" id="cd05930">
    <property type="entry name" value="A_NRPS"/>
    <property type="match status" value="1"/>
</dbReference>
<proteinExistence type="predicted"/>
<dbReference type="SUPFAM" id="SSF53474">
    <property type="entry name" value="alpha/beta-Hydrolases"/>
    <property type="match status" value="1"/>
</dbReference>
<dbReference type="CDD" id="cd06173">
    <property type="entry name" value="MFS_MefA_like"/>
    <property type="match status" value="1"/>
</dbReference>
<dbReference type="InterPro" id="IPR036259">
    <property type="entry name" value="MFS_trans_sf"/>
</dbReference>
<dbReference type="RefSeq" id="WP_344898335.1">
    <property type="nucleotide sequence ID" value="NZ_BAAAWD010000012.1"/>
</dbReference>
<accession>A0ABN3Y3U0</accession>
<feature type="compositionally biased region" description="Acidic residues" evidence="4">
    <location>
        <begin position="635"/>
        <end position="650"/>
    </location>
</feature>
<feature type="transmembrane region" description="Helical" evidence="5">
    <location>
        <begin position="1812"/>
        <end position="1830"/>
    </location>
</feature>
<evidence type="ECO:0000256" key="5">
    <source>
        <dbReference type="SAM" id="Phobius"/>
    </source>
</evidence>
<dbReference type="InterPro" id="IPR025110">
    <property type="entry name" value="AMP-bd_C"/>
</dbReference>
<evidence type="ECO:0000256" key="1">
    <source>
        <dbReference type="ARBA" id="ARBA00001957"/>
    </source>
</evidence>
<feature type="transmembrane region" description="Helical" evidence="5">
    <location>
        <begin position="1521"/>
        <end position="1540"/>
    </location>
</feature>
<dbReference type="InterPro" id="IPR036736">
    <property type="entry name" value="ACP-like_sf"/>
</dbReference>
<dbReference type="PROSITE" id="PS50075">
    <property type="entry name" value="CARRIER"/>
    <property type="match status" value="1"/>
</dbReference>
<feature type="transmembrane region" description="Helical" evidence="5">
    <location>
        <begin position="1589"/>
        <end position="1608"/>
    </location>
</feature>
<dbReference type="InterPro" id="IPR042099">
    <property type="entry name" value="ANL_N_sf"/>
</dbReference>
<dbReference type="Gene3D" id="3.30.559.30">
    <property type="entry name" value="Nonribosomal peptide synthetase, condensation domain"/>
    <property type="match status" value="1"/>
</dbReference>
<organism evidence="7 8">
    <name type="scientific">Streptosporangium longisporum</name>
    <dbReference type="NCBI Taxonomy" id="46187"/>
    <lineage>
        <taxon>Bacteria</taxon>
        <taxon>Bacillati</taxon>
        <taxon>Actinomycetota</taxon>
        <taxon>Actinomycetes</taxon>
        <taxon>Streptosporangiales</taxon>
        <taxon>Streptosporangiaceae</taxon>
        <taxon>Streptosporangium</taxon>
    </lineage>
</organism>
<comment type="caution">
    <text evidence="7">The sequence shown here is derived from an EMBL/GenBank/DDBJ whole genome shotgun (WGS) entry which is preliminary data.</text>
</comment>
<feature type="region of interest" description="Disordered" evidence="4">
    <location>
        <begin position="1395"/>
        <end position="1422"/>
    </location>
</feature>
<comment type="cofactor">
    <cofactor evidence="1">
        <name>pantetheine 4'-phosphate</name>
        <dbReference type="ChEBI" id="CHEBI:47942"/>
    </cofactor>
</comment>
<evidence type="ECO:0000256" key="4">
    <source>
        <dbReference type="SAM" id="MobiDB-lite"/>
    </source>
</evidence>
<dbReference type="InterPro" id="IPR000873">
    <property type="entry name" value="AMP-dep_synth/lig_dom"/>
</dbReference>
<dbReference type="Pfam" id="PF00975">
    <property type="entry name" value="Thioesterase"/>
    <property type="match status" value="1"/>
</dbReference>
<dbReference type="PROSITE" id="PS00012">
    <property type="entry name" value="PHOSPHOPANTETHEINE"/>
    <property type="match status" value="1"/>
</dbReference>
<dbReference type="InterPro" id="IPR010071">
    <property type="entry name" value="AA_adenyl_dom"/>
</dbReference>
<keyword evidence="5" id="KW-0472">Membrane</keyword>
<keyword evidence="5" id="KW-0812">Transmembrane</keyword>
<feature type="transmembrane region" description="Helical" evidence="5">
    <location>
        <begin position="1639"/>
        <end position="1658"/>
    </location>
</feature>
<feature type="transmembrane region" description="Helical" evidence="5">
    <location>
        <begin position="1725"/>
        <end position="1748"/>
    </location>
</feature>
<dbReference type="InterPro" id="IPR009081">
    <property type="entry name" value="PP-bd_ACP"/>
</dbReference>
<keyword evidence="3" id="KW-0597">Phosphoprotein</keyword>
<name>A0ABN3Y3U0_9ACTN</name>
<dbReference type="PROSITE" id="PS00455">
    <property type="entry name" value="AMP_BINDING"/>
    <property type="match status" value="1"/>
</dbReference>
<dbReference type="EMBL" id="BAAAWD010000012">
    <property type="protein sequence ID" value="GAA3015693.1"/>
    <property type="molecule type" value="Genomic_DNA"/>
</dbReference>
<dbReference type="SMART" id="SM00824">
    <property type="entry name" value="PKS_TE"/>
    <property type="match status" value="1"/>
</dbReference>
<feature type="compositionally biased region" description="Pro residues" evidence="4">
    <location>
        <begin position="34"/>
        <end position="45"/>
    </location>
</feature>